<accession>A0A6A2WN13</accession>
<protein>
    <submittedName>
        <fullName evidence="2">Uncharacterized protein</fullName>
    </submittedName>
</protein>
<name>A0A6A2WN13_HIBSY</name>
<gene>
    <name evidence="2" type="ORF">F3Y22_tig00113722pilonHSYRG00067</name>
</gene>
<comment type="caution">
    <text evidence="2">The sequence shown here is derived from an EMBL/GenBank/DDBJ whole genome shotgun (WGS) entry which is preliminary data.</text>
</comment>
<evidence type="ECO:0000256" key="1">
    <source>
        <dbReference type="SAM" id="SignalP"/>
    </source>
</evidence>
<dbReference type="AlphaFoldDB" id="A0A6A2WN13"/>
<dbReference type="Proteomes" id="UP000436088">
    <property type="component" value="Unassembled WGS sequence"/>
</dbReference>
<evidence type="ECO:0000313" key="2">
    <source>
        <dbReference type="EMBL" id="KAE8661812.1"/>
    </source>
</evidence>
<feature type="signal peptide" evidence="1">
    <location>
        <begin position="1"/>
        <end position="25"/>
    </location>
</feature>
<feature type="chain" id="PRO_5025461391" evidence="1">
    <location>
        <begin position="26"/>
        <end position="140"/>
    </location>
</feature>
<evidence type="ECO:0000313" key="3">
    <source>
        <dbReference type="Proteomes" id="UP000436088"/>
    </source>
</evidence>
<keyword evidence="3" id="KW-1185">Reference proteome</keyword>
<reference evidence="2" key="1">
    <citation type="submission" date="2019-09" db="EMBL/GenBank/DDBJ databases">
        <title>Draft genome information of white flower Hibiscus syriacus.</title>
        <authorList>
            <person name="Kim Y.-M."/>
        </authorList>
    </citation>
    <scope>NUCLEOTIDE SEQUENCE [LARGE SCALE GENOMIC DNA]</scope>
    <source>
        <strain evidence="2">YM2019G1</strain>
    </source>
</reference>
<organism evidence="2 3">
    <name type="scientific">Hibiscus syriacus</name>
    <name type="common">Rose of Sharon</name>
    <dbReference type="NCBI Taxonomy" id="106335"/>
    <lineage>
        <taxon>Eukaryota</taxon>
        <taxon>Viridiplantae</taxon>
        <taxon>Streptophyta</taxon>
        <taxon>Embryophyta</taxon>
        <taxon>Tracheophyta</taxon>
        <taxon>Spermatophyta</taxon>
        <taxon>Magnoliopsida</taxon>
        <taxon>eudicotyledons</taxon>
        <taxon>Gunneridae</taxon>
        <taxon>Pentapetalae</taxon>
        <taxon>rosids</taxon>
        <taxon>malvids</taxon>
        <taxon>Malvales</taxon>
        <taxon>Malvaceae</taxon>
        <taxon>Malvoideae</taxon>
        <taxon>Hibiscus</taxon>
    </lineage>
</organism>
<sequence>MASKASAAITLLLSLNLLFFSMADADVTGKLTQCPGTDLSVCVDVLPLRFSAEARVAHAATFFQTWSLLMRTFAFVRGEFRFVHVTRDENAMADQLAKVDFWHSKMEVSTFLPCEELMDKEEALEEYNQINLNQITIVLL</sequence>
<proteinExistence type="predicted"/>
<keyword evidence="1" id="KW-0732">Signal</keyword>
<dbReference type="EMBL" id="VEPZ02001718">
    <property type="protein sequence ID" value="KAE8661812.1"/>
    <property type="molecule type" value="Genomic_DNA"/>
</dbReference>